<gene>
    <name evidence="2" type="ORF">ACH5RR_031406</name>
</gene>
<keyword evidence="3" id="KW-1185">Reference proteome</keyword>
<sequence>MIKGRESEKGISGRKNYGEVNRTWGHLGEEICGREIQATRNEREIEGFTEGREGIETGQEEQKNWRREGNRKRKGDSSGMGMGLEMEMYSFDYPNGYQNK</sequence>
<feature type="compositionally biased region" description="Basic and acidic residues" evidence="1">
    <location>
        <begin position="44"/>
        <end position="68"/>
    </location>
</feature>
<evidence type="ECO:0000313" key="2">
    <source>
        <dbReference type="EMBL" id="KAL3506024.1"/>
    </source>
</evidence>
<name>A0ABD2YF60_9GENT</name>
<evidence type="ECO:0000256" key="1">
    <source>
        <dbReference type="SAM" id="MobiDB-lite"/>
    </source>
</evidence>
<organism evidence="2 3">
    <name type="scientific">Cinchona calisaya</name>
    <dbReference type="NCBI Taxonomy" id="153742"/>
    <lineage>
        <taxon>Eukaryota</taxon>
        <taxon>Viridiplantae</taxon>
        <taxon>Streptophyta</taxon>
        <taxon>Embryophyta</taxon>
        <taxon>Tracheophyta</taxon>
        <taxon>Spermatophyta</taxon>
        <taxon>Magnoliopsida</taxon>
        <taxon>eudicotyledons</taxon>
        <taxon>Gunneridae</taxon>
        <taxon>Pentapetalae</taxon>
        <taxon>asterids</taxon>
        <taxon>lamiids</taxon>
        <taxon>Gentianales</taxon>
        <taxon>Rubiaceae</taxon>
        <taxon>Cinchonoideae</taxon>
        <taxon>Cinchoneae</taxon>
        <taxon>Cinchona</taxon>
    </lineage>
</organism>
<accession>A0ABD2YF60</accession>
<evidence type="ECO:0000313" key="3">
    <source>
        <dbReference type="Proteomes" id="UP001630127"/>
    </source>
</evidence>
<reference evidence="2 3" key="1">
    <citation type="submission" date="2024-11" db="EMBL/GenBank/DDBJ databases">
        <title>A near-complete genome assembly of Cinchona calisaya.</title>
        <authorList>
            <person name="Lian D.C."/>
            <person name="Zhao X.W."/>
            <person name="Wei L."/>
        </authorList>
    </citation>
    <scope>NUCLEOTIDE SEQUENCE [LARGE SCALE GENOMIC DNA]</scope>
    <source>
        <tissue evidence="2">Nenye</tissue>
    </source>
</reference>
<proteinExistence type="predicted"/>
<comment type="caution">
    <text evidence="2">The sequence shown here is derived from an EMBL/GenBank/DDBJ whole genome shotgun (WGS) entry which is preliminary data.</text>
</comment>
<feature type="region of interest" description="Disordered" evidence="1">
    <location>
        <begin position="44"/>
        <end position="84"/>
    </location>
</feature>
<protein>
    <submittedName>
        <fullName evidence="2">Uncharacterized protein</fullName>
    </submittedName>
</protein>
<dbReference type="Proteomes" id="UP001630127">
    <property type="component" value="Unassembled WGS sequence"/>
</dbReference>
<dbReference type="AlphaFoldDB" id="A0ABD2YF60"/>
<dbReference type="EMBL" id="JBJUIK010000013">
    <property type="protein sequence ID" value="KAL3506024.1"/>
    <property type="molecule type" value="Genomic_DNA"/>
</dbReference>